<keyword evidence="3" id="KW-1185">Reference proteome</keyword>
<dbReference type="AlphaFoldDB" id="A0AAE1B462"/>
<accession>A0AAE1B462</accession>
<proteinExistence type="predicted"/>
<gene>
    <name evidence="2" type="ORF">RRG08_048820</name>
</gene>
<feature type="region of interest" description="Disordered" evidence="1">
    <location>
        <begin position="104"/>
        <end position="129"/>
    </location>
</feature>
<dbReference type="EMBL" id="JAWDGP010000586">
    <property type="protein sequence ID" value="KAK3799313.1"/>
    <property type="molecule type" value="Genomic_DNA"/>
</dbReference>
<protein>
    <submittedName>
        <fullName evidence="2">Uncharacterized protein</fullName>
    </submittedName>
</protein>
<evidence type="ECO:0000313" key="2">
    <source>
        <dbReference type="EMBL" id="KAK3799313.1"/>
    </source>
</evidence>
<sequence>MESHQHSQEPEWKSFDWWRSELNAKYGRPPSPFPASFETPRQRPNGSADLVPVSNGEKGQIDESDRLTWPICSGPDTNQTCNNISNAKKLKNGLNKRSKKMESLVMKKQPWIPPSNRSKNEAIFHPPPYTNRCKETIFGTKDVPAVKIPKARQV</sequence>
<evidence type="ECO:0000313" key="3">
    <source>
        <dbReference type="Proteomes" id="UP001283361"/>
    </source>
</evidence>
<feature type="region of interest" description="Disordered" evidence="1">
    <location>
        <begin position="28"/>
        <end position="61"/>
    </location>
</feature>
<reference evidence="2" key="1">
    <citation type="journal article" date="2023" name="G3 (Bethesda)">
        <title>A reference genome for the long-term kleptoplast-retaining sea slug Elysia crispata morphotype clarki.</title>
        <authorList>
            <person name="Eastman K.E."/>
            <person name="Pendleton A.L."/>
            <person name="Shaikh M.A."/>
            <person name="Suttiyut T."/>
            <person name="Ogas R."/>
            <person name="Tomko P."/>
            <person name="Gavelis G."/>
            <person name="Widhalm J.R."/>
            <person name="Wisecaver J.H."/>
        </authorList>
    </citation>
    <scope>NUCLEOTIDE SEQUENCE</scope>
    <source>
        <strain evidence="2">ECLA1</strain>
    </source>
</reference>
<dbReference type="Proteomes" id="UP001283361">
    <property type="component" value="Unassembled WGS sequence"/>
</dbReference>
<organism evidence="2 3">
    <name type="scientific">Elysia crispata</name>
    <name type="common">lettuce slug</name>
    <dbReference type="NCBI Taxonomy" id="231223"/>
    <lineage>
        <taxon>Eukaryota</taxon>
        <taxon>Metazoa</taxon>
        <taxon>Spiralia</taxon>
        <taxon>Lophotrochozoa</taxon>
        <taxon>Mollusca</taxon>
        <taxon>Gastropoda</taxon>
        <taxon>Heterobranchia</taxon>
        <taxon>Euthyneura</taxon>
        <taxon>Panpulmonata</taxon>
        <taxon>Sacoglossa</taxon>
        <taxon>Placobranchoidea</taxon>
        <taxon>Plakobranchidae</taxon>
        <taxon>Elysia</taxon>
    </lineage>
</organism>
<comment type="caution">
    <text evidence="2">The sequence shown here is derived from an EMBL/GenBank/DDBJ whole genome shotgun (WGS) entry which is preliminary data.</text>
</comment>
<evidence type="ECO:0000256" key="1">
    <source>
        <dbReference type="SAM" id="MobiDB-lite"/>
    </source>
</evidence>
<name>A0AAE1B462_9GAST</name>